<name>A0A0C4YPF2_9BURK</name>
<protein>
    <submittedName>
        <fullName evidence="1">Uncharacterized protein</fullName>
    </submittedName>
</protein>
<dbReference type="STRING" id="68895.RR42_s2347"/>
<dbReference type="EMBL" id="CP010537">
    <property type="protein sequence ID" value="AJG23929.1"/>
    <property type="molecule type" value="Genomic_DNA"/>
</dbReference>
<dbReference type="RefSeq" id="WP_043355902.1">
    <property type="nucleotide sequence ID" value="NZ_CP010537.1"/>
</dbReference>
<keyword evidence="2" id="KW-1185">Reference proteome</keyword>
<gene>
    <name evidence="1" type="ORF">RR42_s2347</name>
</gene>
<dbReference type="KEGG" id="cbw:RR42_s2347"/>
<evidence type="ECO:0000313" key="2">
    <source>
        <dbReference type="Proteomes" id="UP000031843"/>
    </source>
</evidence>
<reference evidence="1 2" key="1">
    <citation type="journal article" date="2015" name="Genome Announc.">
        <title>Complete Genome Sequence of Cupriavidus basilensis 4G11, Isolated from the Oak Ridge Field Research Center Site.</title>
        <authorList>
            <person name="Ray J."/>
            <person name="Waters R.J."/>
            <person name="Skerker J.M."/>
            <person name="Kuehl J.V."/>
            <person name="Price M.N."/>
            <person name="Huang J."/>
            <person name="Chakraborty R."/>
            <person name="Arkin A.P."/>
            <person name="Deutschbauer A."/>
        </authorList>
    </citation>
    <scope>NUCLEOTIDE SEQUENCE [LARGE SCALE GENOMIC DNA]</scope>
    <source>
        <strain evidence="1">4G11</strain>
    </source>
</reference>
<organism evidence="1 2">
    <name type="scientific">Cupriavidus basilensis</name>
    <dbReference type="NCBI Taxonomy" id="68895"/>
    <lineage>
        <taxon>Bacteria</taxon>
        <taxon>Pseudomonadati</taxon>
        <taxon>Pseudomonadota</taxon>
        <taxon>Betaproteobacteria</taxon>
        <taxon>Burkholderiales</taxon>
        <taxon>Burkholderiaceae</taxon>
        <taxon>Cupriavidus</taxon>
    </lineage>
</organism>
<proteinExistence type="predicted"/>
<dbReference type="Proteomes" id="UP000031843">
    <property type="component" value="Chromosome secondary"/>
</dbReference>
<sequence>MVPLRIIQSDDAALSPAAHTALTQASNNGAGDGAARHDNAAVLPADGLETKCKGRGPQCDFR</sequence>
<evidence type="ECO:0000313" key="1">
    <source>
        <dbReference type="EMBL" id="AJG23929.1"/>
    </source>
</evidence>
<dbReference type="AlphaFoldDB" id="A0A0C4YPF2"/>
<accession>A0A0C4YPF2</accession>